<organism evidence="1">
    <name type="scientific">Anguilla anguilla</name>
    <name type="common">European freshwater eel</name>
    <name type="synonym">Muraena anguilla</name>
    <dbReference type="NCBI Taxonomy" id="7936"/>
    <lineage>
        <taxon>Eukaryota</taxon>
        <taxon>Metazoa</taxon>
        <taxon>Chordata</taxon>
        <taxon>Craniata</taxon>
        <taxon>Vertebrata</taxon>
        <taxon>Euteleostomi</taxon>
        <taxon>Actinopterygii</taxon>
        <taxon>Neopterygii</taxon>
        <taxon>Teleostei</taxon>
        <taxon>Anguilliformes</taxon>
        <taxon>Anguillidae</taxon>
        <taxon>Anguilla</taxon>
    </lineage>
</organism>
<dbReference type="EMBL" id="GBXM01040861">
    <property type="protein sequence ID" value="JAH67716.1"/>
    <property type="molecule type" value="Transcribed_RNA"/>
</dbReference>
<evidence type="ECO:0000313" key="1">
    <source>
        <dbReference type="EMBL" id="JAH67716.1"/>
    </source>
</evidence>
<proteinExistence type="predicted"/>
<protein>
    <submittedName>
        <fullName evidence="1">Uncharacterized protein</fullName>
    </submittedName>
</protein>
<reference evidence="1" key="2">
    <citation type="journal article" date="2015" name="Fish Shellfish Immunol.">
        <title>Early steps in the European eel (Anguilla anguilla)-Vibrio vulnificus interaction in the gills: Role of the RtxA13 toxin.</title>
        <authorList>
            <person name="Callol A."/>
            <person name="Pajuelo D."/>
            <person name="Ebbesson L."/>
            <person name="Teles M."/>
            <person name="MacKenzie S."/>
            <person name="Amaro C."/>
        </authorList>
    </citation>
    <scope>NUCLEOTIDE SEQUENCE</scope>
</reference>
<accession>A0A0E9UPL0</accession>
<reference evidence="1" key="1">
    <citation type="submission" date="2014-11" db="EMBL/GenBank/DDBJ databases">
        <authorList>
            <person name="Amaro Gonzalez C."/>
        </authorList>
    </citation>
    <scope>NUCLEOTIDE SEQUENCE</scope>
</reference>
<sequence>MKSRYYTLLNCISVLKYRFGPCDPEAPICYSHWPFFGHSWV</sequence>
<dbReference type="AlphaFoldDB" id="A0A0E9UPL0"/>
<name>A0A0E9UPL0_ANGAN</name>